<evidence type="ECO:0000313" key="3">
    <source>
        <dbReference type="EMBL" id="KAK3390807.1"/>
    </source>
</evidence>
<reference evidence="3" key="1">
    <citation type="journal article" date="2023" name="Mol. Phylogenet. Evol.">
        <title>Genome-scale phylogeny and comparative genomics of the fungal order Sordariales.</title>
        <authorList>
            <person name="Hensen N."/>
            <person name="Bonometti L."/>
            <person name="Westerberg I."/>
            <person name="Brannstrom I.O."/>
            <person name="Guillou S."/>
            <person name="Cros-Aarteil S."/>
            <person name="Calhoun S."/>
            <person name="Haridas S."/>
            <person name="Kuo A."/>
            <person name="Mondo S."/>
            <person name="Pangilinan J."/>
            <person name="Riley R."/>
            <person name="LaButti K."/>
            <person name="Andreopoulos B."/>
            <person name="Lipzen A."/>
            <person name="Chen C."/>
            <person name="Yan M."/>
            <person name="Daum C."/>
            <person name="Ng V."/>
            <person name="Clum A."/>
            <person name="Steindorff A."/>
            <person name="Ohm R.A."/>
            <person name="Martin F."/>
            <person name="Silar P."/>
            <person name="Natvig D.O."/>
            <person name="Lalanne C."/>
            <person name="Gautier V."/>
            <person name="Ament-Velasquez S.L."/>
            <person name="Kruys A."/>
            <person name="Hutchinson M.I."/>
            <person name="Powell A.J."/>
            <person name="Barry K."/>
            <person name="Miller A.N."/>
            <person name="Grigoriev I.V."/>
            <person name="Debuchy R."/>
            <person name="Gladieux P."/>
            <person name="Hiltunen Thoren M."/>
            <person name="Johannesson H."/>
        </authorList>
    </citation>
    <scope>NUCLEOTIDE SEQUENCE</scope>
    <source>
        <strain evidence="3">CBS 232.78</strain>
    </source>
</reference>
<dbReference type="InterPro" id="IPR000626">
    <property type="entry name" value="Ubiquitin-like_dom"/>
</dbReference>
<accession>A0AAE0P005</accession>
<sequence length="323" mass="34964">MGCCISSPSGPDSLYPGGGSGSSRAINGGPQTAGASSSQAGNDDPLLSPGLGPHRRHRHSHQPLAQHINKPLRRHEWSSRNRVWTRAALTRERTEFFETRVTGRQEVWQALHAALEVLWVADIAARNGRAGSISGDDGPSEEDPAIALATAQSIISAADITLPTGDLAQGAYDALGNYYSMPEHIVSDPFNLVERPSSADVKGLEDTKADLTVVDDTAAEEREFGDDDEAERRREEKGKAVVNIQDQISIRARLSDGSRDVVISVDKTDSVRSIARHIAVEAQLPPTKKVRIAYMGKILKENTSLLVQGWKVGHVVNALVFNR</sequence>
<dbReference type="InterPro" id="IPR029071">
    <property type="entry name" value="Ubiquitin-like_domsf"/>
</dbReference>
<dbReference type="AlphaFoldDB" id="A0AAE0P005"/>
<evidence type="ECO:0000256" key="1">
    <source>
        <dbReference type="SAM" id="MobiDB-lite"/>
    </source>
</evidence>
<dbReference type="Proteomes" id="UP001285441">
    <property type="component" value="Unassembled WGS sequence"/>
</dbReference>
<organism evidence="3 4">
    <name type="scientific">Podospora didyma</name>
    <dbReference type="NCBI Taxonomy" id="330526"/>
    <lineage>
        <taxon>Eukaryota</taxon>
        <taxon>Fungi</taxon>
        <taxon>Dikarya</taxon>
        <taxon>Ascomycota</taxon>
        <taxon>Pezizomycotina</taxon>
        <taxon>Sordariomycetes</taxon>
        <taxon>Sordariomycetidae</taxon>
        <taxon>Sordariales</taxon>
        <taxon>Podosporaceae</taxon>
        <taxon>Podospora</taxon>
    </lineage>
</organism>
<keyword evidence="4" id="KW-1185">Reference proteome</keyword>
<evidence type="ECO:0000259" key="2">
    <source>
        <dbReference type="PROSITE" id="PS50053"/>
    </source>
</evidence>
<dbReference type="InterPro" id="IPR038169">
    <property type="entry name" value="DC-UbP/UBTD2_N_sf"/>
</dbReference>
<dbReference type="EMBL" id="JAULSW010000002">
    <property type="protein sequence ID" value="KAK3390807.1"/>
    <property type="molecule type" value="Genomic_DNA"/>
</dbReference>
<evidence type="ECO:0000313" key="4">
    <source>
        <dbReference type="Proteomes" id="UP001285441"/>
    </source>
</evidence>
<name>A0AAE0P005_9PEZI</name>
<dbReference type="Gene3D" id="3.10.20.90">
    <property type="entry name" value="Phosphatidylinositol 3-kinase Catalytic Subunit, Chain A, domain 1"/>
    <property type="match status" value="1"/>
</dbReference>
<protein>
    <recommendedName>
        <fullName evidence="2">Ubiquitin-like domain-containing protein</fullName>
    </recommendedName>
</protein>
<dbReference type="Gene3D" id="1.20.225.20">
    <property type="entry name" value="Ub domain-containing protein, DC-UbP/UBTD2, N-terminal domain"/>
    <property type="match status" value="1"/>
</dbReference>
<dbReference type="PANTHER" id="PTHR13609">
    <property type="entry name" value="UBIQUITIN DOMAIN CONTAINING 1 PROTEIN-RELATED"/>
    <property type="match status" value="1"/>
</dbReference>
<dbReference type="InterPro" id="IPR039869">
    <property type="entry name" value="UBTD1/2"/>
</dbReference>
<dbReference type="Pfam" id="PF16455">
    <property type="entry name" value="UBD"/>
    <property type="match status" value="1"/>
</dbReference>
<gene>
    <name evidence="3" type="ORF">B0H63DRAFT_123555</name>
</gene>
<comment type="caution">
    <text evidence="3">The sequence shown here is derived from an EMBL/GenBank/DDBJ whole genome shotgun (WGS) entry which is preliminary data.</text>
</comment>
<reference evidence="3" key="2">
    <citation type="submission" date="2023-06" db="EMBL/GenBank/DDBJ databases">
        <authorList>
            <consortium name="Lawrence Berkeley National Laboratory"/>
            <person name="Haridas S."/>
            <person name="Hensen N."/>
            <person name="Bonometti L."/>
            <person name="Westerberg I."/>
            <person name="Brannstrom I.O."/>
            <person name="Guillou S."/>
            <person name="Cros-Aarteil S."/>
            <person name="Calhoun S."/>
            <person name="Kuo A."/>
            <person name="Mondo S."/>
            <person name="Pangilinan J."/>
            <person name="Riley R."/>
            <person name="LaButti K."/>
            <person name="Andreopoulos B."/>
            <person name="Lipzen A."/>
            <person name="Chen C."/>
            <person name="Yanf M."/>
            <person name="Daum C."/>
            <person name="Ng V."/>
            <person name="Clum A."/>
            <person name="Steindorff A."/>
            <person name="Ohm R."/>
            <person name="Martin F."/>
            <person name="Silar P."/>
            <person name="Natvig D."/>
            <person name="Lalanne C."/>
            <person name="Gautier V."/>
            <person name="Ament-velasquez S.L."/>
            <person name="Kruys A."/>
            <person name="Hutchinson M.I."/>
            <person name="Powell A.J."/>
            <person name="Barry K."/>
            <person name="Miller A.N."/>
            <person name="Grigoriev I.V."/>
            <person name="Debuchy R."/>
            <person name="Gladieux P."/>
            <person name="Thoren M.H."/>
            <person name="Johannesson H."/>
        </authorList>
    </citation>
    <scope>NUCLEOTIDE SEQUENCE</scope>
    <source>
        <strain evidence="3">CBS 232.78</strain>
    </source>
</reference>
<dbReference type="PROSITE" id="PS50053">
    <property type="entry name" value="UBIQUITIN_2"/>
    <property type="match status" value="1"/>
</dbReference>
<feature type="region of interest" description="Disordered" evidence="1">
    <location>
        <begin position="1"/>
        <end position="76"/>
    </location>
</feature>
<proteinExistence type="predicted"/>
<feature type="compositionally biased region" description="Polar residues" evidence="1">
    <location>
        <begin position="22"/>
        <end position="41"/>
    </location>
</feature>
<feature type="compositionally biased region" description="Polar residues" evidence="1">
    <location>
        <begin position="1"/>
        <end position="10"/>
    </location>
</feature>
<feature type="domain" description="Ubiquitin-like" evidence="2">
    <location>
        <begin position="248"/>
        <end position="323"/>
    </location>
</feature>
<dbReference type="InterPro" id="IPR032752">
    <property type="entry name" value="DC-UbP/UBTD2_N"/>
</dbReference>
<dbReference type="SUPFAM" id="SSF54236">
    <property type="entry name" value="Ubiquitin-like"/>
    <property type="match status" value="1"/>
</dbReference>